<keyword evidence="10" id="KW-1185">Reference proteome</keyword>
<dbReference type="RefSeq" id="WP_116190297.1">
    <property type="nucleotide sequence ID" value="NZ_QTTN01000020.1"/>
</dbReference>
<evidence type="ECO:0000256" key="5">
    <source>
        <dbReference type="ARBA" id="ARBA00022692"/>
    </source>
</evidence>
<keyword evidence="5 8" id="KW-0812">Transmembrane</keyword>
<feature type="transmembrane region" description="Helical" evidence="8">
    <location>
        <begin position="222"/>
        <end position="242"/>
    </location>
</feature>
<dbReference type="PANTHER" id="PTHR34975">
    <property type="entry name" value="SPORE GERMINATION PROTEIN A2"/>
    <property type="match status" value="1"/>
</dbReference>
<dbReference type="EMBL" id="QTTN01000020">
    <property type="protein sequence ID" value="REE81043.1"/>
    <property type="molecule type" value="Genomic_DNA"/>
</dbReference>
<evidence type="ECO:0000256" key="2">
    <source>
        <dbReference type="ARBA" id="ARBA00007998"/>
    </source>
</evidence>
<evidence type="ECO:0000313" key="9">
    <source>
        <dbReference type="EMBL" id="REE81043.1"/>
    </source>
</evidence>
<evidence type="ECO:0000256" key="7">
    <source>
        <dbReference type="ARBA" id="ARBA00023136"/>
    </source>
</evidence>
<protein>
    <submittedName>
        <fullName evidence="9">Spore germination protein (Amino acid permease)</fullName>
    </submittedName>
</protein>
<feature type="transmembrane region" description="Helical" evidence="8">
    <location>
        <begin position="190"/>
        <end position="210"/>
    </location>
</feature>
<evidence type="ECO:0000256" key="4">
    <source>
        <dbReference type="ARBA" id="ARBA00022544"/>
    </source>
</evidence>
<reference evidence="9 10" key="1">
    <citation type="submission" date="2018-08" db="EMBL/GenBank/DDBJ databases">
        <title>Genomic Encyclopedia of Type Strains, Phase III (KMG-III): the genomes of soil and plant-associated and newly described type strains.</title>
        <authorList>
            <person name="Whitman W."/>
        </authorList>
    </citation>
    <scope>NUCLEOTIDE SEQUENCE [LARGE SCALE GENOMIC DNA]</scope>
    <source>
        <strain evidence="9 10">CGMCC 1.10966</strain>
    </source>
</reference>
<dbReference type="GO" id="GO:0009847">
    <property type="term" value="P:spore germination"/>
    <property type="evidence" value="ECO:0007669"/>
    <property type="project" value="InterPro"/>
</dbReference>
<dbReference type="GO" id="GO:0016020">
    <property type="term" value="C:membrane"/>
    <property type="evidence" value="ECO:0007669"/>
    <property type="project" value="UniProtKB-SubCell"/>
</dbReference>
<feature type="transmembrane region" description="Helical" evidence="8">
    <location>
        <begin position="302"/>
        <end position="323"/>
    </location>
</feature>
<feature type="transmembrane region" description="Helical" evidence="8">
    <location>
        <begin position="121"/>
        <end position="138"/>
    </location>
</feature>
<feature type="transmembrane region" description="Helical" evidence="8">
    <location>
        <begin position="335"/>
        <end position="357"/>
    </location>
</feature>
<feature type="transmembrane region" description="Helical" evidence="8">
    <location>
        <begin position="86"/>
        <end position="109"/>
    </location>
</feature>
<comment type="subcellular location">
    <subcellularLocation>
        <location evidence="1">Membrane</location>
        <topology evidence="1">Multi-pass membrane protein</topology>
    </subcellularLocation>
</comment>
<accession>A0A3D9RMC3</accession>
<dbReference type="NCBIfam" id="TIGR00912">
    <property type="entry name" value="2A0309"/>
    <property type="match status" value="1"/>
</dbReference>
<name>A0A3D9RMC3_9BACL</name>
<proteinExistence type="inferred from homology"/>
<evidence type="ECO:0000256" key="6">
    <source>
        <dbReference type="ARBA" id="ARBA00022989"/>
    </source>
</evidence>
<dbReference type="PANTHER" id="PTHR34975:SF2">
    <property type="entry name" value="SPORE GERMINATION PROTEIN A2"/>
    <property type="match status" value="1"/>
</dbReference>
<dbReference type="Proteomes" id="UP000256304">
    <property type="component" value="Unassembled WGS sequence"/>
</dbReference>
<gene>
    <name evidence="9" type="ORF">A8990_12089</name>
</gene>
<comment type="similarity">
    <text evidence="2">Belongs to the amino acid-polyamine-organocation (APC) superfamily. Spore germination protein (SGP) (TC 2.A.3.9) family.</text>
</comment>
<comment type="caution">
    <text evidence="9">The sequence shown here is derived from an EMBL/GenBank/DDBJ whole genome shotgun (WGS) entry which is preliminary data.</text>
</comment>
<keyword evidence="7 8" id="KW-0472">Membrane</keyword>
<keyword evidence="4" id="KW-0309">Germination</keyword>
<organism evidence="9 10">
    <name type="scientific">Paenibacillus taihuensis</name>
    <dbReference type="NCBI Taxonomy" id="1156355"/>
    <lineage>
        <taxon>Bacteria</taxon>
        <taxon>Bacillati</taxon>
        <taxon>Bacillota</taxon>
        <taxon>Bacilli</taxon>
        <taxon>Bacillales</taxon>
        <taxon>Paenibacillaceae</taxon>
        <taxon>Paenibacillus</taxon>
    </lineage>
</organism>
<sequence length="369" mass="42387">MSYQASLSKTVSPYLLWFLLHKSQTGISMLNFQHAITPGAGHDAWISVLVTGLSIHVVVLLIFYILKHASKGDIISLHVQLFGKWLGSLLNGAFLLYLLMLICFQLISYSQVIQTLVFPEMKAWRIALVFLLMFVYIVRGGFRVITGITFCFVLIPSLLIVTLIFPLQYAEWRNFLPFLNHTLPEFTYSASRSVPLYMGVELLLIYFPYIRDNAKSAKWAHIGVLHTYVLYLIIACTTFAFYNQGEIKHEIWPTLSLSKIISFTFLERFDYFYIFNWVFAITPPCCIVLWGCTRILRSSTSLSAKTSLWIVVIVVFIIVAWPYNAQMMQVVEDCIRYAGSILLYGYIPLLAVCVFISNRLQIWRAERAS</sequence>
<dbReference type="InterPro" id="IPR004761">
    <property type="entry name" value="Spore_GerAB"/>
</dbReference>
<evidence type="ECO:0000256" key="8">
    <source>
        <dbReference type="SAM" id="Phobius"/>
    </source>
</evidence>
<keyword evidence="3" id="KW-0813">Transport</keyword>
<feature type="transmembrane region" description="Helical" evidence="8">
    <location>
        <begin position="44"/>
        <end position="66"/>
    </location>
</feature>
<evidence type="ECO:0000313" key="10">
    <source>
        <dbReference type="Proteomes" id="UP000256304"/>
    </source>
</evidence>
<keyword evidence="6 8" id="KW-1133">Transmembrane helix</keyword>
<dbReference type="Pfam" id="PF03845">
    <property type="entry name" value="Spore_permease"/>
    <property type="match status" value="1"/>
</dbReference>
<evidence type="ECO:0000256" key="1">
    <source>
        <dbReference type="ARBA" id="ARBA00004141"/>
    </source>
</evidence>
<feature type="transmembrane region" description="Helical" evidence="8">
    <location>
        <begin position="271"/>
        <end position="290"/>
    </location>
</feature>
<dbReference type="AlphaFoldDB" id="A0A3D9RMC3"/>
<dbReference type="OrthoDB" id="2380240at2"/>
<feature type="transmembrane region" description="Helical" evidence="8">
    <location>
        <begin position="150"/>
        <end position="170"/>
    </location>
</feature>
<evidence type="ECO:0000256" key="3">
    <source>
        <dbReference type="ARBA" id="ARBA00022448"/>
    </source>
</evidence>